<evidence type="ECO:0000256" key="1">
    <source>
        <dbReference type="SAM" id="Phobius"/>
    </source>
</evidence>
<dbReference type="Proteomes" id="UP000887540">
    <property type="component" value="Unplaced"/>
</dbReference>
<name>A0A914CLK4_9BILA</name>
<keyword evidence="1" id="KW-0472">Membrane</keyword>
<keyword evidence="1" id="KW-1133">Transmembrane helix</keyword>
<keyword evidence="1" id="KW-0812">Transmembrane</keyword>
<reference evidence="3" key="1">
    <citation type="submission" date="2022-11" db="UniProtKB">
        <authorList>
            <consortium name="WormBaseParasite"/>
        </authorList>
    </citation>
    <scope>IDENTIFICATION</scope>
</reference>
<keyword evidence="2" id="KW-1185">Reference proteome</keyword>
<evidence type="ECO:0000313" key="3">
    <source>
        <dbReference type="WBParaSite" id="ACRNAN_scaffold12178.g21631.t1"/>
    </source>
</evidence>
<feature type="transmembrane region" description="Helical" evidence="1">
    <location>
        <begin position="37"/>
        <end position="63"/>
    </location>
</feature>
<organism evidence="2 3">
    <name type="scientific">Acrobeloides nanus</name>
    <dbReference type="NCBI Taxonomy" id="290746"/>
    <lineage>
        <taxon>Eukaryota</taxon>
        <taxon>Metazoa</taxon>
        <taxon>Ecdysozoa</taxon>
        <taxon>Nematoda</taxon>
        <taxon>Chromadorea</taxon>
        <taxon>Rhabditida</taxon>
        <taxon>Tylenchina</taxon>
        <taxon>Cephalobomorpha</taxon>
        <taxon>Cephaloboidea</taxon>
        <taxon>Cephalobidae</taxon>
        <taxon>Acrobeloides</taxon>
    </lineage>
</organism>
<protein>
    <submittedName>
        <fullName evidence="3">Uncharacterized protein</fullName>
    </submittedName>
</protein>
<dbReference type="WBParaSite" id="ACRNAN_scaffold12178.g21631.t1">
    <property type="protein sequence ID" value="ACRNAN_scaffold12178.g21631.t1"/>
    <property type="gene ID" value="ACRNAN_scaffold12178.g21631"/>
</dbReference>
<feature type="transmembrane region" description="Helical" evidence="1">
    <location>
        <begin position="75"/>
        <end position="93"/>
    </location>
</feature>
<dbReference type="AlphaFoldDB" id="A0A914CLK4"/>
<accession>A0A914CLK4</accession>
<evidence type="ECO:0000313" key="2">
    <source>
        <dbReference type="Proteomes" id="UP000887540"/>
    </source>
</evidence>
<proteinExistence type="predicted"/>
<sequence length="98" mass="11632">MSIVFIKRARRFVNSFHRRDKDGEKHVLRHRFPLWKLAIHMATFTILHSFYAIWGVGTFFLLLNEPCYGIRHSPMMVTYLGYVRATILIRIIIDPIIS</sequence>